<dbReference type="AlphaFoldDB" id="A0A0R1NVB0"/>
<dbReference type="Proteomes" id="UP000051439">
    <property type="component" value="Unassembled WGS sequence"/>
</dbReference>
<dbReference type="EMBL" id="AZEB01000030">
    <property type="protein sequence ID" value="KRL20312.1"/>
    <property type="molecule type" value="Genomic_DNA"/>
</dbReference>
<evidence type="ECO:0000313" key="2">
    <source>
        <dbReference type="Proteomes" id="UP000051439"/>
    </source>
</evidence>
<proteinExistence type="predicted"/>
<accession>A0A0R1NVB0</accession>
<organism evidence="1 2">
    <name type="scientific">Lentilactobacillus kisonensis DSM 19906 = JCM 15041</name>
    <dbReference type="NCBI Taxonomy" id="1423766"/>
    <lineage>
        <taxon>Bacteria</taxon>
        <taxon>Bacillati</taxon>
        <taxon>Bacillota</taxon>
        <taxon>Bacilli</taxon>
        <taxon>Lactobacillales</taxon>
        <taxon>Lactobacillaceae</taxon>
        <taxon>Lentilactobacillus</taxon>
    </lineage>
</organism>
<name>A0A0R1NVB0_9LACO</name>
<evidence type="ECO:0000313" key="1">
    <source>
        <dbReference type="EMBL" id="KRL20312.1"/>
    </source>
</evidence>
<keyword evidence="2" id="KW-1185">Reference proteome</keyword>
<protein>
    <submittedName>
        <fullName evidence="1">Uncharacterized protein</fullName>
    </submittedName>
</protein>
<reference evidence="1 2" key="1">
    <citation type="journal article" date="2015" name="Genome Announc.">
        <title>Expanding the biotechnology potential of lactobacilli through comparative genomics of 213 strains and associated genera.</title>
        <authorList>
            <person name="Sun Z."/>
            <person name="Harris H.M."/>
            <person name="McCann A."/>
            <person name="Guo C."/>
            <person name="Argimon S."/>
            <person name="Zhang W."/>
            <person name="Yang X."/>
            <person name="Jeffery I.B."/>
            <person name="Cooney J.C."/>
            <person name="Kagawa T.F."/>
            <person name="Liu W."/>
            <person name="Song Y."/>
            <person name="Salvetti E."/>
            <person name="Wrobel A."/>
            <person name="Rasinkangas P."/>
            <person name="Parkhill J."/>
            <person name="Rea M.C."/>
            <person name="O'Sullivan O."/>
            <person name="Ritari J."/>
            <person name="Douillard F.P."/>
            <person name="Paul Ross R."/>
            <person name="Yang R."/>
            <person name="Briner A.E."/>
            <person name="Felis G.E."/>
            <person name="de Vos W.M."/>
            <person name="Barrangou R."/>
            <person name="Klaenhammer T.R."/>
            <person name="Caufield P.W."/>
            <person name="Cui Y."/>
            <person name="Zhang H."/>
            <person name="O'Toole P.W."/>
        </authorList>
    </citation>
    <scope>NUCLEOTIDE SEQUENCE [LARGE SCALE GENOMIC DNA]</scope>
    <source>
        <strain evidence="1 2">DSM 19906</strain>
    </source>
</reference>
<gene>
    <name evidence="1" type="ORF">FC98_GL001721</name>
</gene>
<comment type="caution">
    <text evidence="1">The sequence shown here is derived from an EMBL/GenBank/DDBJ whole genome shotgun (WGS) entry which is preliminary data.</text>
</comment>
<sequence length="57" mass="6832">MSRYQARYTNSFKRQLRKTLKTPGNYREEIAVVIDLLYRRYGFISEISGSPFKRKVV</sequence>